<evidence type="ECO:0000259" key="4">
    <source>
        <dbReference type="PROSITE" id="PS50977"/>
    </source>
</evidence>
<keyword evidence="2 3" id="KW-0238">DNA-binding</keyword>
<dbReference type="PROSITE" id="PS50977">
    <property type="entry name" value="HTH_TETR_2"/>
    <property type="match status" value="1"/>
</dbReference>
<evidence type="ECO:0000313" key="5">
    <source>
        <dbReference type="EMBL" id="MEI5908737.1"/>
    </source>
</evidence>
<dbReference type="SUPFAM" id="SSF46689">
    <property type="entry name" value="Homeodomain-like"/>
    <property type="match status" value="1"/>
</dbReference>
<name>A0ABU8HHI6_9BACI</name>
<proteinExistence type="predicted"/>
<feature type="domain" description="HTH tetR-type" evidence="4">
    <location>
        <begin position="10"/>
        <end position="70"/>
    </location>
</feature>
<keyword evidence="1" id="KW-0678">Repressor</keyword>
<organism evidence="5 6">
    <name type="scientific">Bacillus spongiae</name>
    <dbReference type="NCBI Taxonomy" id="2683610"/>
    <lineage>
        <taxon>Bacteria</taxon>
        <taxon>Bacillati</taxon>
        <taxon>Bacillota</taxon>
        <taxon>Bacilli</taxon>
        <taxon>Bacillales</taxon>
        <taxon>Bacillaceae</taxon>
        <taxon>Bacillus</taxon>
    </lineage>
</organism>
<dbReference type="EMBL" id="JBBAXC010000015">
    <property type="protein sequence ID" value="MEI5908737.1"/>
    <property type="molecule type" value="Genomic_DNA"/>
</dbReference>
<dbReference type="PRINTS" id="PR00455">
    <property type="entry name" value="HTHTETR"/>
</dbReference>
<dbReference type="InterPro" id="IPR001647">
    <property type="entry name" value="HTH_TetR"/>
</dbReference>
<evidence type="ECO:0000256" key="3">
    <source>
        <dbReference type="PROSITE-ProRule" id="PRU00335"/>
    </source>
</evidence>
<dbReference type="Pfam" id="PF00440">
    <property type="entry name" value="TetR_N"/>
    <property type="match status" value="1"/>
</dbReference>
<evidence type="ECO:0000256" key="1">
    <source>
        <dbReference type="ARBA" id="ARBA00022491"/>
    </source>
</evidence>
<sequence length="197" mass="22911">MTNKKRHNKQLTRQKILDVSIKLIAERGFKATTLLQIAEKAEVSEMTVVRHFKNKENILIESLQLIKSDVPRMKEFVVTEATYDLEKDLPTIVFIIQDTLLNNNELIRILLREKEYEAKIDNQLSMGLFDLIIHYFDIMKGKNRLCELDSEAIAYDLISSLIGIFLVRSRFENKFTSVSEDEAIKTFIQIFTKGIQP</sequence>
<accession>A0ABU8HHI6</accession>
<feature type="DNA-binding region" description="H-T-H motif" evidence="3">
    <location>
        <begin position="33"/>
        <end position="52"/>
    </location>
</feature>
<reference evidence="5 6" key="1">
    <citation type="journal article" date="2018" name="J. Microbiol.">
        <title>Bacillus spongiae sp. nov., isolated from sponge of Jeju Island.</title>
        <authorList>
            <person name="Lee G.E."/>
            <person name="Im W.T."/>
            <person name="Park J.S."/>
        </authorList>
    </citation>
    <scope>NUCLEOTIDE SEQUENCE [LARGE SCALE GENOMIC DNA]</scope>
    <source>
        <strain evidence="5 6">135PIL107-10</strain>
    </source>
</reference>
<evidence type="ECO:0000256" key="2">
    <source>
        <dbReference type="ARBA" id="ARBA00023125"/>
    </source>
</evidence>
<dbReference type="InterPro" id="IPR009057">
    <property type="entry name" value="Homeodomain-like_sf"/>
</dbReference>
<dbReference type="Proteomes" id="UP001312865">
    <property type="component" value="Unassembled WGS sequence"/>
</dbReference>
<comment type="caution">
    <text evidence="5">The sequence shown here is derived from an EMBL/GenBank/DDBJ whole genome shotgun (WGS) entry which is preliminary data.</text>
</comment>
<dbReference type="InterPro" id="IPR050624">
    <property type="entry name" value="HTH-type_Tx_Regulator"/>
</dbReference>
<gene>
    <name evidence="5" type="ORF">WAK64_16945</name>
</gene>
<keyword evidence="6" id="KW-1185">Reference proteome</keyword>
<dbReference type="PANTHER" id="PTHR43479">
    <property type="entry name" value="ACREF/ENVCD OPERON REPRESSOR-RELATED"/>
    <property type="match status" value="1"/>
</dbReference>
<dbReference type="Gene3D" id="1.10.357.10">
    <property type="entry name" value="Tetracycline Repressor, domain 2"/>
    <property type="match status" value="1"/>
</dbReference>
<evidence type="ECO:0000313" key="6">
    <source>
        <dbReference type="Proteomes" id="UP001312865"/>
    </source>
</evidence>
<protein>
    <submittedName>
        <fullName evidence="5">TetR/AcrR family transcriptional regulator</fullName>
    </submittedName>
</protein>
<dbReference type="PANTHER" id="PTHR43479:SF11">
    <property type="entry name" value="ACREF_ENVCD OPERON REPRESSOR-RELATED"/>
    <property type="match status" value="1"/>
</dbReference>
<dbReference type="RefSeq" id="WP_336588184.1">
    <property type="nucleotide sequence ID" value="NZ_JBBAXC010000015.1"/>
</dbReference>